<sequence length="112" mass="13153">MGASLCIFFTTPDFTEIRGREGNRLLLVCLPERLKHFISFHVRVLTAEARSLSIGTEIKHSRRTETRQHNNNNRHRRSNQRRKGLWLFIVCRSSLRANTEYLYLLTSHSQEG</sequence>
<dbReference type="Proteomes" id="UP000762676">
    <property type="component" value="Unassembled WGS sequence"/>
</dbReference>
<gene>
    <name evidence="1" type="ORF">ElyMa_003796600</name>
</gene>
<dbReference type="AlphaFoldDB" id="A0AAV4FEN3"/>
<evidence type="ECO:0000313" key="2">
    <source>
        <dbReference type="Proteomes" id="UP000762676"/>
    </source>
</evidence>
<keyword evidence="2" id="KW-1185">Reference proteome</keyword>
<name>A0AAV4FEN3_9GAST</name>
<proteinExistence type="predicted"/>
<dbReference type="EMBL" id="BMAT01007760">
    <property type="protein sequence ID" value="GFR70835.1"/>
    <property type="molecule type" value="Genomic_DNA"/>
</dbReference>
<accession>A0AAV4FEN3</accession>
<organism evidence="1 2">
    <name type="scientific">Elysia marginata</name>
    <dbReference type="NCBI Taxonomy" id="1093978"/>
    <lineage>
        <taxon>Eukaryota</taxon>
        <taxon>Metazoa</taxon>
        <taxon>Spiralia</taxon>
        <taxon>Lophotrochozoa</taxon>
        <taxon>Mollusca</taxon>
        <taxon>Gastropoda</taxon>
        <taxon>Heterobranchia</taxon>
        <taxon>Euthyneura</taxon>
        <taxon>Panpulmonata</taxon>
        <taxon>Sacoglossa</taxon>
        <taxon>Placobranchoidea</taxon>
        <taxon>Plakobranchidae</taxon>
        <taxon>Elysia</taxon>
    </lineage>
</organism>
<reference evidence="1 2" key="1">
    <citation type="journal article" date="2021" name="Elife">
        <title>Chloroplast acquisition without the gene transfer in kleptoplastic sea slugs, Plakobranchus ocellatus.</title>
        <authorList>
            <person name="Maeda T."/>
            <person name="Takahashi S."/>
            <person name="Yoshida T."/>
            <person name="Shimamura S."/>
            <person name="Takaki Y."/>
            <person name="Nagai Y."/>
            <person name="Toyoda A."/>
            <person name="Suzuki Y."/>
            <person name="Arimoto A."/>
            <person name="Ishii H."/>
            <person name="Satoh N."/>
            <person name="Nishiyama T."/>
            <person name="Hasebe M."/>
            <person name="Maruyama T."/>
            <person name="Minagawa J."/>
            <person name="Obokata J."/>
            <person name="Shigenobu S."/>
        </authorList>
    </citation>
    <scope>NUCLEOTIDE SEQUENCE [LARGE SCALE GENOMIC DNA]</scope>
</reference>
<comment type="caution">
    <text evidence="1">The sequence shown here is derived from an EMBL/GenBank/DDBJ whole genome shotgun (WGS) entry which is preliminary data.</text>
</comment>
<protein>
    <submittedName>
        <fullName evidence="1">Uncharacterized protein</fullName>
    </submittedName>
</protein>
<evidence type="ECO:0000313" key="1">
    <source>
        <dbReference type="EMBL" id="GFR70835.1"/>
    </source>
</evidence>